<gene>
    <name evidence="2" type="ORF">FQN60_000699</name>
</gene>
<dbReference type="EMBL" id="VOFY01000013">
    <property type="protein sequence ID" value="KAA8586863.1"/>
    <property type="molecule type" value="Genomic_DNA"/>
</dbReference>
<evidence type="ECO:0000313" key="2">
    <source>
        <dbReference type="EMBL" id="KAA8586863.1"/>
    </source>
</evidence>
<sequence length="137" mass="15050">MGSMGPRPSPRPISEPFKEPATWPSSPMPESVCGRPARGESSTGVGVCLSRRRHCLISPPDDMFFSASISLKLRELANTSTSTMAMRRDRKAYEAAVDLQFSLLPQRGRVEPLTEGEVAADRRGRMPPQAMMMLSTI</sequence>
<feature type="region of interest" description="Disordered" evidence="1">
    <location>
        <begin position="1"/>
        <end position="44"/>
    </location>
</feature>
<organism evidence="2 3">
    <name type="scientific">Etheostoma spectabile</name>
    <name type="common">orangethroat darter</name>
    <dbReference type="NCBI Taxonomy" id="54343"/>
    <lineage>
        <taxon>Eukaryota</taxon>
        <taxon>Metazoa</taxon>
        <taxon>Chordata</taxon>
        <taxon>Craniata</taxon>
        <taxon>Vertebrata</taxon>
        <taxon>Euteleostomi</taxon>
        <taxon>Actinopterygii</taxon>
        <taxon>Neopterygii</taxon>
        <taxon>Teleostei</taxon>
        <taxon>Neoteleostei</taxon>
        <taxon>Acanthomorphata</taxon>
        <taxon>Eupercaria</taxon>
        <taxon>Perciformes</taxon>
        <taxon>Percoidei</taxon>
        <taxon>Percidae</taxon>
        <taxon>Etheostomatinae</taxon>
        <taxon>Etheostoma</taxon>
    </lineage>
</organism>
<evidence type="ECO:0000256" key="1">
    <source>
        <dbReference type="SAM" id="MobiDB-lite"/>
    </source>
</evidence>
<dbReference type="Proteomes" id="UP000327493">
    <property type="component" value="Chromosome 13"/>
</dbReference>
<evidence type="ECO:0000313" key="3">
    <source>
        <dbReference type="Proteomes" id="UP000327493"/>
    </source>
</evidence>
<name>A0A5J5D122_9PERO</name>
<reference evidence="2 3" key="1">
    <citation type="submission" date="2019-08" db="EMBL/GenBank/DDBJ databases">
        <title>A chromosome-level genome assembly, high-density linkage maps, and genome scans reveal the genomic architecture of hybrid incompatibilities underlying speciation via character displacement in darters (Percidae: Etheostominae).</title>
        <authorList>
            <person name="Moran R.L."/>
            <person name="Catchen J.M."/>
            <person name="Fuller R.C."/>
        </authorList>
    </citation>
    <scope>NUCLEOTIDE SEQUENCE [LARGE SCALE GENOMIC DNA]</scope>
    <source>
        <strain evidence="2">EspeVRDwgs_2016</strain>
        <tissue evidence="2">Muscle</tissue>
    </source>
</reference>
<keyword evidence="3" id="KW-1185">Reference proteome</keyword>
<proteinExistence type="predicted"/>
<protein>
    <submittedName>
        <fullName evidence="2">Uncharacterized protein</fullName>
    </submittedName>
</protein>
<comment type="caution">
    <text evidence="2">The sequence shown here is derived from an EMBL/GenBank/DDBJ whole genome shotgun (WGS) entry which is preliminary data.</text>
</comment>
<accession>A0A5J5D122</accession>
<dbReference type="AlphaFoldDB" id="A0A5J5D122"/>